<feature type="domain" description="CCR4-Not complex component Not N-terminal" evidence="12">
    <location>
        <begin position="5"/>
        <end position="227"/>
    </location>
</feature>
<feature type="compositionally biased region" description="Polar residues" evidence="11">
    <location>
        <begin position="443"/>
        <end position="462"/>
    </location>
</feature>
<dbReference type="FunFam" id="2.30.30.1020:FF:000006">
    <property type="entry name" value="CCR4-NOT transcription complex, subunit 3"/>
    <property type="match status" value="1"/>
</dbReference>
<feature type="compositionally biased region" description="Low complexity" evidence="11">
    <location>
        <begin position="279"/>
        <end position="295"/>
    </location>
</feature>
<dbReference type="PIRSF" id="PIRSF005290">
    <property type="entry name" value="NOT_su_3_5"/>
    <property type="match status" value="1"/>
</dbReference>
<dbReference type="OrthoDB" id="293823at2759"/>
<evidence type="ECO:0000256" key="11">
    <source>
        <dbReference type="SAM" id="MobiDB-lite"/>
    </source>
</evidence>
<evidence type="ECO:0000256" key="4">
    <source>
        <dbReference type="ARBA" id="ARBA00022490"/>
    </source>
</evidence>
<evidence type="ECO:0000256" key="1">
    <source>
        <dbReference type="ARBA" id="ARBA00004123"/>
    </source>
</evidence>
<dbReference type="InterPro" id="IPR007282">
    <property type="entry name" value="NOT2/3/5_C"/>
</dbReference>
<feature type="compositionally biased region" description="Polar residues" evidence="11">
    <location>
        <begin position="481"/>
        <end position="494"/>
    </location>
</feature>
<keyword evidence="6" id="KW-0597">Phosphoprotein</keyword>
<evidence type="ECO:0000313" key="15">
    <source>
        <dbReference type="Proteomes" id="UP000807716"/>
    </source>
</evidence>
<dbReference type="Proteomes" id="UP000807716">
    <property type="component" value="Unassembled WGS sequence"/>
</dbReference>
<dbReference type="Gene3D" id="2.30.30.1020">
    <property type="entry name" value="CCR4-NOT complex subunit 2/3/5, C-terminal domain"/>
    <property type="match status" value="1"/>
</dbReference>
<keyword evidence="8 10" id="KW-0804">Transcription</keyword>
<keyword evidence="9 10" id="KW-0539">Nucleus</keyword>
<feature type="region of interest" description="Disordered" evidence="11">
    <location>
        <begin position="411"/>
        <end position="494"/>
    </location>
</feature>
<dbReference type="EMBL" id="JAAAJB010000017">
    <property type="protein sequence ID" value="KAG0269845.1"/>
    <property type="molecule type" value="Genomic_DNA"/>
</dbReference>
<evidence type="ECO:0000256" key="10">
    <source>
        <dbReference type="PIRNR" id="PIRNR005290"/>
    </source>
</evidence>
<dbReference type="Pfam" id="PF04153">
    <property type="entry name" value="NOT2_3_5_C"/>
    <property type="match status" value="1"/>
</dbReference>
<comment type="subcellular location">
    <subcellularLocation>
        <location evidence="2 10">Cytoplasm</location>
    </subcellularLocation>
    <subcellularLocation>
        <location evidence="1 10">Nucleus</location>
    </subcellularLocation>
</comment>
<dbReference type="AlphaFoldDB" id="A0A9P6QMF2"/>
<keyword evidence="7 10" id="KW-0805">Transcription regulation</keyword>
<comment type="similarity">
    <text evidence="3 10">Belongs to the CNOT2/3/5 family.</text>
</comment>
<dbReference type="GO" id="GO:0000289">
    <property type="term" value="P:nuclear-transcribed mRNA poly(A) tail shortening"/>
    <property type="evidence" value="ECO:0007669"/>
    <property type="project" value="UniProtKB-ARBA"/>
</dbReference>
<dbReference type="GO" id="GO:0000932">
    <property type="term" value="C:P-body"/>
    <property type="evidence" value="ECO:0007669"/>
    <property type="project" value="UniProtKB-UniRule"/>
</dbReference>
<keyword evidence="5 10" id="KW-0678">Repressor</keyword>
<keyword evidence="10" id="KW-0010">Activator</keyword>
<feature type="compositionally biased region" description="Polar residues" evidence="11">
    <location>
        <begin position="340"/>
        <end position="350"/>
    </location>
</feature>
<gene>
    <name evidence="14" type="primary">NOT5</name>
    <name evidence="14" type="ORF">DFQ27_001965</name>
</gene>
<evidence type="ECO:0000256" key="3">
    <source>
        <dbReference type="ARBA" id="ARBA00007682"/>
    </source>
</evidence>
<dbReference type="InterPro" id="IPR007207">
    <property type="entry name" value="Not_N"/>
</dbReference>
<keyword evidence="4 10" id="KW-0963">Cytoplasm</keyword>
<dbReference type="Pfam" id="PF04065">
    <property type="entry name" value="Not3"/>
    <property type="match status" value="1"/>
</dbReference>
<feature type="domain" description="NOT2/NOT3/NOT5 C-terminal" evidence="13">
    <location>
        <begin position="536"/>
        <end position="663"/>
    </location>
</feature>
<evidence type="ECO:0000256" key="2">
    <source>
        <dbReference type="ARBA" id="ARBA00004496"/>
    </source>
</evidence>
<evidence type="ECO:0000256" key="8">
    <source>
        <dbReference type="ARBA" id="ARBA00023163"/>
    </source>
</evidence>
<feature type="region of interest" description="Disordered" evidence="11">
    <location>
        <begin position="240"/>
        <end position="305"/>
    </location>
</feature>
<evidence type="ECO:0000259" key="12">
    <source>
        <dbReference type="Pfam" id="PF04065"/>
    </source>
</evidence>
<comment type="caution">
    <text evidence="14">The sequence shown here is derived from an EMBL/GenBank/DDBJ whole genome shotgun (WGS) entry which is preliminary data.</text>
</comment>
<dbReference type="GO" id="GO:0006355">
    <property type="term" value="P:regulation of DNA-templated transcription"/>
    <property type="evidence" value="ECO:0007669"/>
    <property type="project" value="InterPro"/>
</dbReference>
<dbReference type="GO" id="GO:0030015">
    <property type="term" value="C:CCR4-NOT core complex"/>
    <property type="evidence" value="ECO:0007669"/>
    <property type="project" value="UniProtKB-UniRule"/>
</dbReference>
<evidence type="ECO:0000259" key="13">
    <source>
        <dbReference type="Pfam" id="PF04153"/>
    </source>
</evidence>
<dbReference type="InterPro" id="IPR038635">
    <property type="entry name" value="CCR4-NOT_su2/3/5_C_sf"/>
</dbReference>
<accession>A0A9P6QMF2</accession>
<evidence type="ECO:0000256" key="7">
    <source>
        <dbReference type="ARBA" id="ARBA00023015"/>
    </source>
</evidence>
<dbReference type="GO" id="GO:0005634">
    <property type="term" value="C:nucleus"/>
    <property type="evidence" value="ECO:0007669"/>
    <property type="project" value="UniProtKB-SubCell"/>
</dbReference>
<evidence type="ECO:0000256" key="6">
    <source>
        <dbReference type="ARBA" id="ARBA00022553"/>
    </source>
</evidence>
<evidence type="ECO:0000256" key="9">
    <source>
        <dbReference type="ARBA" id="ARBA00023242"/>
    </source>
</evidence>
<dbReference type="InterPro" id="IPR040168">
    <property type="entry name" value="Not2/3/5"/>
</dbReference>
<name>A0A9P6QMF2_9FUNG</name>
<dbReference type="InterPro" id="IPR012270">
    <property type="entry name" value="CCR4-NOT_su3/5"/>
</dbReference>
<protein>
    <recommendedName>
        <fullName evidence="10">General negative regulator of transcription subunit</fullName>
    </recommendedName>
</protein>
<evidence type="ECO:0000313" key="14">
    <source>
        <dbReference type="EMBL" id="KAG0269845.1"/>
    </source>
</evidence>
<reference evidence="14" key="1">
    <citation type="journal article" date="2020" name="Fungal Divers.">
        <title>Resolving the Mortierellaceae phylogeny through synthesis of multi-gene phylogenetics and phylogenomics.</title>
        <authorList>
            <person name="Vandepol N."/>
            <person name="Liber J."/>
            <person name="Desiro A."/>
            <person name="Na H."/>
            <person name="Kennedy M."/>
            <person name="Barry K."/>
            <person name="Grigoriev I.V."/>
            <person name="Miller A.N."/>
            <person name="O'Donnell K."/>
            <person name="Stajich J.E."/>
            <person name="Bonito G."/>
        </authorList>
    </citation>
    <scope>NUCLEOTIDE SEQUENCE</scope>
    <source>
        <strain evidence="14">BC1065</strain>
    </source>
</reference>
<feature type="compositionally biased region" description="Polar residues" evidence="11">
    <location>
        <begin position="418"/>
        <end position="428"/>
    </location>
</feature>
<organism evidence="14 15">
    <name type="scientific">Actinomortierella ambigua</name>
    <dbReference type="NCBI Taxonomy" id="1343610"/>
    <lineage>
        <taxon>Eukaryota</taxon>
        <taxon>Fungi</taxon>
        <taxon>Fungi incertae sedis</taxon>
        <taxon>Mucoromycota</taxon>
        <taxon>Mortierellomycotina</taxon>
        <taxon>Mortierellomycetes</taxon>
        <taxon>Mortierellales</taxon>
        <taxon>Mortierellaceae</taxon>
        <taxon>Actinomortierella</taxon>
    </lineage>
</organism>
<proteinExistence type="inferred from homology"/>
<keyword evidence="15" id="KW-1185">Reference proteome</keyword>
<sequence length="669" mass="75050">MRGHYAEIDKVLKKVAEGVETFEEIFDKIQTSTNTNQKEKYEADLKKEIKKLQRHRDQIKTWISSNDIKDKRALMDNRKLIEQQMEKFKACEKEMKTKAYSKEGLSMSARLDPKEKEKADLCGWVNDRVEALNIQIEGLEAEVETLQSGAKKKKDPSRERIIELEEKIERHKWHQGRLELILRLLENGQIDMEKVQAIQEDVNYYVDENTDPDFAEDEEIYEDLNLEEEEEFFGGVTPSAAAKDAEKDEFHDDFEKPSKDHKDEHEQPKPSMSEKDTKPTSTPTPTFVTKPTGTPVRPGPAPRTMSVDAPAVQYAAAAAANLPTESPKVTNATVVAASPKVTSAVASSTPIDEKPPSAPSSTIKSPITSAAATAAIVTPAAPTLPETQAASPQAATQTTSVAPTLADFKAAKEETSSAKETPSASAAPSPTVVLQEKAEGSPTLETATALQDAPQPQLQHSTPALEPAPAPASVAALGTAPVSQQQSQLHQPSTVESEIRLPAALADLAHSFEASKERALSKEMGFFVHQMLEASYQFVPEPMDTERPKFYQPKNPYPTPSYYPQSPPQGLFDSAAMFEKFDIDTLFFIFYYQQGTYQQYLAARELKKRSWRFHKNYLTWFQRHEEPKAITDDYEQGTYIYFDYEGAWCQRKKSDFRFEYKFLEDAELI</sequence>
<feature type="compositionally biased region" description="Basic and acidic residues" evidence="11">
    <location>
        <begin position="243"/>
        <end position="278"/>
    </location>
</feature>
<feature type="region of interest" description="Disordered" evidence="11">
    <location>
        <begin position="340"/>
        <end position="364"/>
    </location>
</feature>
<dbReference type="PANTHER" id="PTHR23326">
    <property type="entry name" value="CCR4 NOT-RELATED"/>
    <property type="match status" value="1"/>
</dbReference>
<evidence type="ECO:0000256" key="5">
    <source>
        <dbReference type="ARBA" id="ARBA00022491"/>
    </source>
</evidence>
<comment type="function">
    <text evidence="10">Acts as component of the CCR4-NOT core complex, which in the nucleus seems to be a general transcription factor, and in the cytoplasm the major mRNA deadenylase involved in mRNA turnover. The NOT protein subcomplex negatively regulates the basal and activated transcription of many genes. Preferentially affects TC-type TATA element-dependent transcription. Could directly or indirectly inhibit component(s) of the general transcription machinery.</text>
</comment>